<evidence type="ECO:0000313" key="6">
    <source>
        <dbReference type="Proteomes" id="UP000494163"/>
    </source>
</evidence>
<keyword evidence="1 2" id="KW-0694">RNA-binding</keyword>
<organism evidence="5 6">
    <name type="scientific">Drosophila busckii</name>
    <name type="common">Fruit fly</name>
    <dbReference type="NCBI Taxonomy" id="30019"/>
    <lineage>
        <taxon>Eukaryota</taxon>
        <taxon>Metazoa</taxon>
        <taxon>Ecdysozoa</taxon>
        <taxon>Arthropoda</taxon>
        <taxon>Hexapoda</taxon>
        <taxon>Insecta</taxon>
        <taxon>Pterygota</taxon>
        <taxon>Neoptera</taxon>
        <taxon>Endopterygota</taxon>
        <taxon>Diptera</taxon>
        <taxon>Brachycera</taxon>
        <taxon>Muscomorpha</taxon>
        <taxon>Ephydroidea</taxon>
        <taxon>Drosophilidae</taxon>
        <taxon>Drosophila</taxon>
    </lineage>
</organism>
<dbReference type="OrthoDB" id="7858373at2759"/>
<proteinExistence type="predicted"/>
<evidence type="ECO:0000256" key="1">
    <source>
        <dbReference type="ARBA" id="ARBA00022884"/>
    </source>
</evidence>
<dbReference type="InterPro" id="IPR035979">
    <property type="entry name" value="RBD_domain_sf"/>
</dbReference>
<feature type="region of interest" description="Disordered" evidence="3">
    <location>
        <begin position="133"/>
        <end position="153"/>
    </location>
</feature>
<dbReference type="GO" id="GO:0003723">
    <property type="term" value="F:RNA binding"/>
    <property type="evidence" value="ECO:0007669"/>
    <property type="project" value="UniProtKB-UniRule"/>
</dbReference>
<dbReference type="CDD" id="cd00590">
    <property type="entry name" value="RRM_SF"/>
    <property type="match status" value="1"/>
</dbReference>
<reference evidence="5 6" key="1">
    <citation type="submission" date="2015-08" db="EMBL/GenBank/DDBJ databases">
        <title>Ancestral chromatin configuration constrains chromatin evolution on differentiating sex chromosomes in Drosophila.</title>
        <authorList>
            <person name="Zhou Q."/>
            <person name="Bachtrog D."/>
        </authorList>
    </citation>
    <scope>NUCLEOTIDE SEQUENCE [LARGE SCALE GENOMIC DNA]</scope>
    <source>
        <tissue evidence="5">Whole larvae</tissue>
    </source>
</reference>
<accession>A0A0M3QYD8</accession>
<evidence type="ECO:0000256" key="3">
    <source>
        <dbReference type="SAM" id="MobiDB-lite"/>
    </source>
</evidence>
<keyword evidence="6" id="KW-1185">Reference proteome</keyword>
<gene>
    <name evidence="5" type="ORF">Dbus_chr3Rg2253</name>
</gene>
<dbReference type="SUPFAM" id="SSF54928">
    <property type="entry name" value="RNA-binding domain, RBD"/>
    <property type="match status" value="1"/>
</dbReference>
<dbReference type="AlphaFoldDB" id="A0A0M3QYD8"/>
<evidence type="ECO:0000256" key="2">
    <source>
        <dbReference type="PROSITE-ProRule" id="PRU00176"/>
    </source>
</evidence>
<dbReference type="InterPro" id="IPR000504">
    <property type="entry name" value="RRM_dom"/>
</dbReference>
<dbReference type="PROSITE" id="PS50102">
    <property type="entry name" value="RRM"/>
    <property type="match status" value="1"/>
</dbReference>
<dbReference type="SMART" id="SM00360">
    <property type="entry name" value="RRM"/>
    <property type="match status" value="1"/>
</dbReference>
<dbReference type="SMR" id="A0A0M3QYD8"/>
<dbReference type="InterPro" id="IPR012677">
    <property type="entry name" value="Nucleotide-bd_a/b_plait_sf"/>
</dbReference>
<evidence type="ECO:0000259" key="4">
    <source>
        <dbReference type="PROSITE" id="PS50102"/>
    </source>
</evidence>
<dbReference type="OMA" id="EIGHHEI"/>
<sequence length="319" mass="37136">MECQQISRRTHSTQKQTRFEPYLAATTPRVVKEKSREYKKSLSLSKLKPEQHCLLYIQDLSFDIRHHELFEHFCIYGNIENVNVRQRTDNYKYATIRFAAAKSAEFALAANPHKLQHKHYYCRRAGFWRPGVPRSNKDITEHQQQQRSSSLRDRQLNDLQERCYVYEPKLQVPSSVAASGSYKQSAALLPQLSKMLLRCMRKETQAQALPPSKAPRPITTAAATFLQHQQALMSNMGQSSRFVRHCYTDVMAYRQHPRQWQELPIDYKTPVTAAEYVALRENLFPTPNNEECNNSEVIPSGIRNTHVNRIFNTIFHVVL</sequence>
<dbReference type="Gene3D" id="3.30.70.330">
    <property type="match status" value="1"/>
</dbReference>
<name>A0A0M3QYD8_DROBS</name>
<evidence type="ECO:0000313" key="5">
    <source>
        <dbReference type="EMBL" id="ALC47503.1"/>
    </source>
</evidence>
<protein>
    <submittedName>
        <fullName evidence="5">CG14506</fullName>
    </submittedName>
</protein>
<dbReference type="EMBL" id="CP012526">
    <property type="protein sequence ID" value="ALC47503.1"/>
    <property type="molecule type" value="Genomic_DNA"/>
</dbReference>
<dbReference type="Pfam" id="PF00076">
    <property type="entry name" value="RRM_1"/>
    <property type="match status" value="1"/>
</dbReference>
<feature type="domain" description="RRM" evidence="4">
    <location>
        <begin position="53"/>
        <end position="146"/>
    </location>
</feature>
<dbReference type="Proteomes" id="UP000494163">
    <property type="component" value="Chromosome 3R"/>
</dbReference>